<evidence type="ECO:0000256" key="6">
    <source>
        <dbReference type="ARBA" id="ARBA00022553"/>
    </source>
</evidence>
<evidence type="ECO:0000259" key="14">
    <source>
        <dbReference type="Pfam" id="PF02879"/>
    </source>
</evidence>
<feature type="domain" description="Alpha-D-phosphohexomutase C-terminal" evidence="12">
    <location>
        <begin position="756"/>
        <end position="802"/>
    </location>
</feature>
<dbReference type="CDD" id="cd03089">
    <property type="entry name" value="PMM_PGM"/>
    <property type="match status" value="1"/>
</dbReference>
<evidence type="ECO:0000256" key="3">
    <source>
        <dbReference type="ARBA" id="ARBA00004699"/>
    </source>
</evidence>
<evidence type="ECO:0000259" key="12">
    <source>
        <dbReference type="Pfam" id="PF00408"/>
    </source>
</evidence>
<feature type="domain" description="Alpha-D-phosphohexomutase alpha/beta/alpha" evidence="14">
    <location>
        <begin position="514"/>
        <end position="611"/>
    </location>
</feature>
<keyword evidence="6" id="KW-0597">Phosphoprotein</keyword>
<evidence type="ECO:0000313" key="17">
    <source>
        <dbReference type="Proteomes" id="UP001320119"/>
    </source>
</evidence>
<keyword evidence="9 16" id="KW-0413">Isomerase</keyword>
<keyword evidence="11" id="KW-0472">Membrane</keyword>
<dbReference type="Pfam" id="PF02880">
    <property type="entry name" value="PGM_PMM_III"/>
    <property type="match status" value="1"/>
</dbReference>
<dbReference type="InterPro" id="IPR036900">
    <property type="entry name" value="A-D-PHexomutase_C_sf"/>
</dbReference>
<dbReference type="GO" id="GO:0004615">
    <property type="term" value="F:phosphomannomutase activity"/>
    <property type="evidence" value="ECO:0007669"/>
    <property type="project" value="UniProtKB-EC"/>
</dbReference>
<evidence type="ECO:0000256" key="4">
    <source>
        <dbReference type="ARBA" id="ARBA00010231"/>
    </source>
</evidence>
<evidence type="ECO:0000256" key="8">
    <source>
        <dbReference type="ARBA" id="ARBA00022842"/>
    </source>
</evidence>
<dbReference type="InterPro" id="IPR005843">
    <property type="entry name" value="A-D-PHexomutase_C"/>
</dbReference>
<keyword evidence="11" id="KW-0812">Transmembrane</keyword>
<dbReference type="AlphaFoldDB" id="A0AAN2BJ11"/>
<dbReference type="EC" id="5.4.2.8" evidence="5"/>
<evidence type="ECO:0000256" key="2">
    <source>
        <dbReference type="ARBA" id="ARBA00001946"/>
    </source>
</evidence>
<evidence type="ECO:0000256" key="9">
    <source>
        <dbReference type="ARBA" id="ARBA00023235"/>
    </source>
</evidence>
<dbReference type="PRINTS" id="PR00509">
    <property type="entry name" value="PGMPMM"/>
</dbReference>
<reference evidence="16 17" key="1">
    <citation type="journal article" date="2022" name="IScience">
        <title>An ultrasensitive nanofiber-based assay for enzymatic hydrolysis and deep-sea microbial degradation of cellulose.</title>
        <authorList>
            <person name="Tsudome M."/>
            <person name="Tachioka M."/>
            <person name="Miyazaki M."/>
            <person name="Uchimura K."/>
            <person name="Tsuda M."/>
            <person name="Takaki Y."/>
            <person name="Deguchi S."/>
        </authorList>
    </citation>
    <scope>NUCLEOTIDE SEQUENCE [LARGE SCALE GENOMIC DNA]</scope>
    <source>
        <strain evidence="16 17">GE09</strain>
    </source>
</reference>
<organism evidence="16 17">
    <name type="scientific">Marinagarivorans cellulosilyticus</name>
    <dbReference type="NCBI Taxonomy" id="2721545"/>
    <lineage>
        <taxon>Bacteria</taxon>
        <taxon>Pseudomonadati</taxon>
        <taxon>Pseudomonadota</taxon>
        <taxon>Gammaproteobacteria</taxon>
        <taxon>Cellvibrionales</taxon>
        <taxon>Cellvibrionaceae</taxon>
        <taxon>Marinagarivorans</taxon>
    </lineage>
</organism>
<protein>
    <recommendedName>
        <fullName evidence="5">phosphomannomutase</fullName>
        <ecNumber evidence="5">5.4.2.8</ecNumber>
    </recommendedName>
</protein>
<keyword evidence="7" id="KW-0479">Metal-binding</keyword>
<keyword evidence="8" id="KW-0460">Magnesium</keyword>
<evidence type="ECO:0000256" key="10">
    <source>
        <dbReference type="SAM" id="MobiDB-lite"/>
    </source>
</evidence>
<dbReference type="InterPro" id="IPR005846">
    <property type="entry name" value="A-D-PHexomutase_a/b/a-III"/>
</dbReference>
<feature type="domain" description="Alpha-D-phosphohexomutase alpha/beta/alpha" evidence="13">
    <location>
        <begin position="368"/>
        <end position="500"/>
    </location>
</feature>
<dbReference type="SUPFAM" id="SSF55957">
    <property type="entry name" value="Phosphoglucomutase, C-terminal domain"/>
    <property type="match status" value="1"/>
</dbReference>
<feature type="domain" description="Alpha-D-phosphohexomutase alpha/beta/alpha" evidence="15">
    <location>
        <begin position="616"/>
        <end position="724"/>
    </location>
</feature>
<dbReference type="PANTHER" id="PTHR43771:SF2">
    <property type="entry name" value="PHOSPHOMANNOMUTASE_PHOSPHOGLUCOMUTASE"/>
    <property type="match status" value="1"/>
</dbReference>
<evidence type="ECO:0000313" key="16">
    <source>
        <dbReference type="EMBL" id="BCD96436.1"/>
    </source>
</evidence>
<evidence type="ECO:0000259" key="13">
    <source>
        <dbReference type="Pfam" id="PF02878"/>
    </source>
</evidence>
<name>A0AAN2BJ11_9GAMM</name>
<dbReference type="InterPro" id="IPR005845">
    <property type="entry name" value="A-D-PHexomutase_a/b/a-II"/>
</dbReference>
<proteinExistence type="inferred from homology"/>
<dbReference type="InterPro" id="IPR005844">
    <property type="entry name" value="A-D-PHexomutase_a/b/a-I"/>
</dbReference>
<dbReference type="PANTHER" id="PTHR43771">
    <property type="entry name" value="PHOSPHOMANNOMUTASE"/>
    <property type="match status" value="1"/>
</dbReference>
<feature type="region of interest" description="Disordered" evidence="10">
    <location>
        <begin position="341"/>
        <end position="360"/>
    </location>
</feature>
<comment type="catalytic activity">
    <reaction evidence="1">
        <text>alpha-D-mannose 1-phosphate = D-mannose 6-phosphate</text>
        <dbReference type="Rhea" id="RHEA:11140"/>
        <dbReference type="ChEBI" id="CHEBI:58409"/>
        <dbReference type="ChEBI" id="CHEBI:58735"/>
        <dbReference type="EC" id="5.4.2.8"/>
    </reaction>
</comment>
<feature type="compositionally biased region" description="Acidic residues" evidence="10">
    <location>
        <begin position="341"/>
        <end position="358"/>
    </location>
</feature>
<dbReference type="SUPFAM" id="SSF53738">
    <property type="entry name" value="Phosphoglucomutase, first 3 domains"/>
    <property type="match status" value="3"/>
</dbReference>
<dbReference type="RefSeq" id="WP_236985936.1">
    <property type="nucleotide sequence ID" value="NZ_AP023086.1"/>
</dbReference>
<evidence type="ECO:0000256" key="11">
    <source>
        <dbReference type="SAM" id="Phobius"/>
    </source>
</evidence>
<accession>A0AAN2BJ11</accession>
<dbReference type="Proteomes" id="UP001320119">
    <property type="component" value="Chromosome"/>
</dbReference>
<evidence type="ECO:0000259" key="15">
    <source>
        <dbReference type="Pfam" id="PF02880"/>
    </source>
</evidence>
<keyword evidence="17" id="KW-1185">Reference proteome</keyword>
<gene>
    <name evidence="16" type="ORF">MARGE09_P0636</name>
</gene>
<dbReference type="Pfam" id="PF02878">
    <property type="entry name" value="PGM_PMM_I"/>
    <property type="match status" value="1"/>
</dbReference>
<dbReference type="InterPro" id="IPR005841">
    <property type="entry name" value="Alpha-D-phosphohexomutase_SF"/>
</dbReference>
<comment type="pathway">
    <text evidence="3">Nucleotide-sugar biosynthesis; GDP-alpha-D-mannose biosynthesis; alpha-D-mannose 1-phosphate from D-fructose 6-phosphate: step 2/2.</text>
</comment>
<feature type="transmembrane region" description="Helical" evidence="11">
    <location>
        <begin position="21"/>
        <end position="44"/>
    </location>
</feature>
<keyword evidence="11" id="KW-1133">Transmembrane helix</keyword>
<evidence type="ECO:0000256" key="7">
    <source>
        <dbReference type="ARBA" id="ARBA00022723"/>
    </source>
</evidence>
<comment type="cofactor">
    <cofactor evidence="2">
        <name>Mg(2+)</name>
        <dbReference type="ChEBI" id="CHEBI:18420"/>
    </cofactor>
</comment>
<dbReference type="Gene3D" id="3.30.310.50">
    <property type="entry name" value="Alpha-D-phosphohexomutase, C-terminal domain"/>
    <property type="match status" value="1"/>
</dbReference>
<dbReference type="InterPro" id="IPR016055">
    <property type="entry name" value="A-D-PHexomutase_a/b/a-I/II/III"/>
</dbReference>
<dbReference type="GO" id="GO:0046872">
    <property type="term" value="F:metal ion binding"/>
    <property type="evidence" value="ECO:0007669"/>
    <property type="project" value="UniProtKB-KW"/>
</dbReference>
<evidence type="ECO:0000256" key="5">
    <source>
        <dbReference type="ARBA" id="ARBA00012730"/>
    </source>
</evidence>
<dbReference type="Pfam" id="PF02879">
    <property type="entry name" value="PGM_PMM_II"/>
    <property type="match status" value="1"/>
</dbReference>
<sequence>MKANKTKAASMLSNFVKSSPVKAWLSGCLAVAFIVCGGITYHLWSSLVVAEQKHQLSEFTQQNLDKAVSNVNAHLLSLNKKVAFFGQSPQLAAALAAEDQLQLRSILQSIKNNFPQAEGVRLIPRGKAKLNLDAELPLRFSELEMIQQIEERISVEPEAVKLKQGWRLNFAIPIPTDPSKAVVGTLLITTTLDSTFKAMAEGLSQEGKLTFIQNYNNGQHKLHSTGQGSGKAVVSEKITGTPWLIEYTPSMKVVQSTQTNWLIFAIGASITWLLGLTVATALGLFIGSQGERRRQAIAKTYQRMGQVGQEFATSEAEYSNLNADILDINIEEDDDLLGFDEAQNEDSLPDDIEPEEESAPQNNVPAHIFRAYDIRGVVETDITNDIAQLIGQALGSEALDLGEEALIVGRDARTHSPILTEYLVRGILSTGCNVINIGTVPTPVVYFATETLEGCKSGVMVTASHNGPEFNGFKCIMQGRARTEEDIQAIRQRIEKNRFYSGEGEEKRHDVTADYVDTIFADVALAGDVSVVIDAGNGVTGKVAPKLFEELGCETTCINCDLDGTFPNHGPDPTKPENLQQLIDKVTEIGADFGVAFDGDGDRLVVVTNSGQIIWPDRLLMLFAKDILARNPGADVIYDVKCTRSINRVVTQFGGRPIMWKTGHAPMKAKITETGALLGGEYSGHIFIKERWFGFDDGMYVAARLAEILSLAGDTLDNIFEEFPELPHTNEILVSANETQKFEVVKTLIETGDFKEAKITTLDGIRIDFPYGWGIVRASNTSANLTLRAEAQSDSELHDIKALLTRELRKIDTTLTPKW</sequence>
<dbReference type="Gene3D" id="3.40.120.10">
    <property type="entry name" value="Alpha-D-Glucose-1,6-Bisphosphate, subunit A, domain 3"/>
    <property type="match status" value="3"/>
</dbReference>
<evidence type="ECO:0000256" key="1">
    <source>
        <dbReference type="ARBA" id="ARBA00000586"/>
    </source>
</evidence>
<dbReference type="GO" id="GO:0005975">
    <property type="term" value="P:carbohydrate metabolic process"/>
    <property type="evidence" value="ECO:0007669"/>
    <property type="project" value="InterPro"/>
</dbReference>
<dbReference type="EMBL" id="AP023086">
    <property type="protein sequence ID" value="BCD96436.1"/>
    <property type="molecule type" value="Genomic_DNA"/>
</dbReference>
<dbReference type="KEGG" id="marq:MARGE09_P0636"/>
<comment type="similarity">
    <text evidence="4">Belongs to the phosphohexose mutase family.</text>
</comment>
<dbReference type="Pfam" id="PF00408">
    <property type="entry name" value="PGM_PMM_IV"/>
    <property type="match status" value="1"/>
</dbReference>
<feature type="transmembrane region" description="Helical" evidence="11">
    <location>
        <begin position="261"/>
        <end position="286"/>
    </location>
</feature>